<dbReference type="Proteomes" id="UP000051451">
    <property type="component" value="Unassembled WGS sequence"/>
</dbReference>
<dbReference type="EMBL" id="AZGB01000016">
    <property type="protein sequence ID" value="KRM06262.1"/>
    <property type="molecule type" value="Genomic_DNA"/>
</dbReference>
<dbReference type="PATRIC" id="fig|1423750.3.peg.1160"/>
<dbReference type="STRING" id="1423750.FC89_GL001134"/>
<keyword evidence="2" id="KW-1185">Reference proteome</keyword>
<name>A0A0R1VU85_9LACO</name>
<evidence type="ECO:0000313" key="2">
    <source>
        <dbReference type="Proteomes" id="UP000051451"/>
    </source>
</evidence>
<proteinExistence type="predicted"/>
<gene>
    <name evidence="1" type="ORF">FC89_GL001134</name>
</gene>
<comment type="caution">
    <text evidence="1">The sequence shown here is derived from an EMBL/GenBank/DDBJ whole genome shotgun (WGS) entry which is preliminary data.</text>
</comment>
<accession>A0A0R1VU85</accession>
<organism evidence="1 2">
    <name type="scientific">Liquorilactobacillus ghanensis DSM 18630</name>
    <dbReference type="NCBI Taxonomy" id="1423750"/>
    <lineage>
        <taxon>Bacteria</taxon>
        <taxon>Bacillati</taxon>
        <taxon>Bacillota</taxon>
        <taxon>Bacilli</taxon>
        <taxon>Lactobacillales</taxon>
        <taxon>Lactobacillaceae</taxon>
        <taxon>Liquorilactobacillus</taxon>
    </lineage>
</organism>
<reference evidence="1 2" key="1">
    <citation type="journal article" date="2015" name="Genome Announc.">
        <title>Expanding the biotechnology potential of lactobacilli through comparative genomics of 213 strains and associated genera.</title>
        <authorList>
            <person name="Sun Z."/>
            <person name="Harris H.M."/>
            <person name="McCann A."/>
            <person name="Guo C."/>
            <person name="Argimon S."/>
            <person name="Zhang W."/>
            <person name="Yang X."/>
            <person name="Jeffery I.B."/>
            <person name="Cooney J.C."/>
            <person name="Kagawa T.F."/>
            <person name="Liu W."/>
            <person name="Song Y."/>
            <person name="Salvetti E."/>
            <person name="Wrobel A."/>
            <person name="Rasinkangas P."/>
            <person name="Parkhill J."/>
            <person name="Rea M.C."/>
            <person name="O'Sullivan O."/>
            <person name="Ritari J."/>
            <person name="Douillard F.P."/>
            <person name="Paul Ross R."/>
            <person name="Yang R."/>
            <person name="Briner A.E."/>
            <person name="Felis G.E."/>
            <person name="de Vos W.M."/>
            <person name="Barrangou R."/>
            <person name="Klaenhammer T.R."/>
            <person name="Caufield P.W."/>
            <person name="Cui Y."/>
            <person name="Zhang H."/>
            <person name="O'Toole P.W."/>
        </authorList>
    </citation>
    <scope>NUCLEOTIDE SEQUENCE [LARGE SCALE GENOMIC DNA]</scope>
    <source>
        <strain evidence="1 2">DSM 18630</strain>
    </source>
</reference>
<sequence length="265" mass="29958">MITLIIAVIFIGYGYTKHVENMQYYQESLNQAESAINNQAYQTAQIDLENALKKKKNGQTAQIYLKQVKLYRQGMKDVDKKKLQAAQKKFQQVAEQQNGMQLLVSRASAKQAELQEVLRELPLFEHAYDRAKILSTNYEYTASNTKLAVILGYGSINKPYYQNVYEKAKKLQTYNNRILTKLGYHVDSGVSATDSSATDFLPGSTSTAAASNLKKITTKQVKQARQDLIKEGVDPNLFSDLQIKQVIQEADNQGVSVRQIAREFK</sequence>
<evidence type="ECO:0000313" key="1">
    <source>
        <dbReference type="EMBL" id="KRM06262.1"/>
    </source>
</evidence>
<dbReference type="AlphaFoldDB" id="A0A0R1VU85"/>
<protein>
    <submittedName>
        <fullName evidence="1">Uncharacterized protein</fullName>
    </submittedName>
</protein>